<comment type="caution">
    <text evidence="2">The sequence shown here is derived from an EMBL/GenBank/DDBJ whole genome shotgun (WGS) entry which is preliminary data.</text>
</comment>
<dbReference type="PANTHER" id="PTHR43313">
    <property type="entry name" value="SHORT-CHAIN DEHYDROGENASE/REDUCTASE FAMILY 9C"/>
    <property type="match status" value="1"/>
</dbReference>
<proteinExistence type="predicted"/>
<evidence type="ECO:0000313" key="2">
    <source>
        <dbReference type="EMBL" id="CAL8111701.1"/>
    </source>
</evidence>
<protein>
    <recommendedName>
        <fullName evidence="4">D-beta-hydroxybutyrate dehydrogenase, mitochondrial</fullName>
    </recommendedName>
</protein>
<reference evidence="2 3" key="1">
    <citation type="submission" date="2024-08" db="EMBL/GenBank/DDBJ databases">
        <authorList>
            <person name="Cucini C."/>
            <person name="Frati F."/>
        </authorList>
    </citation>
    <scope>NUCLEOTIDE SEQUENCE [LARGE SCALE GENOMIC DNA]</scope>
</reference>
<dbReference type="PANTHER" id="PTHR43313:SF36">
    <property type="entry name" value="D-BETA-HYDROXYBUTYRATE DEHYDROGENASE, MITOCHONDRIAL"/>
    <property type="match status" value="1"/>
</dbReference>
<name>A0ABP1R0W4_9HEXA</name>
<sequence>MEGQLLWVLVLQLLVIVFVAVSILFFMLKKLVGKSRVPTGSKTILVTAADTQIGSQIATHLASLGFRVFAGVSDLNSKGSARLKAFGSPWLHVLPLDVSNTESLSLAIKSVRDHFHAGEKGLWAVVHLAGTGVKTSYQKGGDDEHQLRTALEVTVVGMLRLVRASLPHLSAAKGRFIILGADDGMSLGLRVWGSGAIGITHGVWTAARFAAEGLAAGLRAQLRPHGVPVVSLHPDAYYAQRLNELPRPPIVYEVKTPVSGNDSTATLPSADDAIFEFLSPYAMREVEEAILTAAPEESYLLTPSTSSRIKSMMIAFSPSCVSNAVLKQHKFAQAEYVHTTV</sequence>
<dbReference type="InterPro" id="IPR036291">
    <property type="entry name" value="NAD(P)-bd_dom_sf"/>
</dbReference>
<evidence type="ECO:0000256" key="1">
    <source>
        <dbReference type="SAM" id="Phobius"/>
    </source>
</evidence>
<dbReference type="EMBL" id="CAXLJM020000046">
    <property type="protein sequence ID" value="CAL8111701.1"/>
    <property type="molecule type" value="Genomic_DNA"/>
</dbReference>
<keyword evidence="3" id="KW-1185">Reference proteome</keyword>
<dbReference type="InterPro" id="IPR002347">
    <property type="entry name" value="SDR_fam"/>
</dbReference>
<keyword evidence="1" id="KW-0472">Membrane</keyword>
<evidence type="ECO:0000313" key="3">
    <source>
        <dbReference type="Proteomes" id="UP001642540"/>
    </source>
</evidence>
<evidence type="ECO:0008006" key="4">
    <source>
        <dbReference type="Google" id="ProtNLM"/>
    </source>
</evidence>
<dbReference type="Proteomes" id="UP001642540">
    <property type="component" value="Unassembled WGS sequence"/>
</dbReference>
<accession>A0ABP1R0W4</accession>
<gene>
    <name evidence="2" type="ORF">ODALV1_LOCUS15278</name>
</gene>
<dbReference type="Pfam" id="PF00106">
    <property type="entry name" value="adh_short"/>
    <property type="match status" value="1"/>
</dbReference>
<feature type="transmembrane region" description="Helical" evidence="1">
    <location>
        <begin position="6"/>
        <end position="28"/>
    </location>
</feature>
<dbReference type="SUPFAM" id="SSF51735">
    <property type="entry name" value="NAD(P)-binding Rossmann-fold domains"/>
    <property type="match status" value="1"/>
</dbReference>
<keyword evidence="1" id="KW-0812">Transmembrane</keyword>
<keyword evidence="1" id="KW-1133">Transmembrane helix</keyword>
<organism evidence="2 3">
    <name type="scientific">Orchesella dallaii</name>
    <dbReference type="NCBI Taxonomy" id="48710"/>
    <lineage>
        <taxon>Eukaryota</taxon>
        <taxon>Metazoa</taxon>
        <taxon>Ecdysozoa</taxon>
        <taxon>Arthropoda</taxon>
        <taxon>Hexapoda</taxon>
        <taxon>Collembola</taxon>
        <taxon>Entomobryomorpha</taxon>
        <taxon>Entomobryoidea</taxon>
        <taxon>Orchesellidae</taxon>
        <taxon>Orchesellinae</taxon>
        <taxon>Orchesella</taxon>
    </lineage>
</organism>
<dbReference type="Gene3D" id="3.40.50.720">
    <property type="entry name" value="NAD(P)-binding Rossmann-like Domain"/>
    <property type="match status" value="1"/>
</dbReference>